<reference evidence="1" key="1">
    <citation type="journal article" date="2014" name="Front. Microbiol.">
        <title>High frequency of phylogenetically diverse reductive dehalogenase-homologous genes in deep subseafloor sedimentary metagenomes.</title>
        <authorList>
            <person name="Kawai M."/>
            <person name="Futagami T."/>
            <person name="Toyoda A."/>
            <person name="Takaki Y."/>
            <person name="Nishi S."/>
            <person name="Hori S."/>
            <person name="Arai W."/>
            <person name="Tsubouchi T."/>
            <person name="Morono Y."/>
            <person name="Uchiyama I."/>
            <person name="Ito T."/>
            <person name="Fujiyama A."/>
            <person name="Inagaki F."/>
            <person name="Takami H."/>
        </authorList>
    </citation>
    <scope>NUCLEOTIDE SEQUENCE</scope>
    <source>
        <strain evidence="1">Expedition CK06-06</strain>
    </source>
</reference>
<proteinExistence type="predicted"/>
<name>X0VWF5_9ZZZZ</name>
<accession>X0VWF5</accession>
<organism evidence="1">
    <name type="scientific">marine sediment metagenome</name>
    <dbReference type="NCBI Taxonomy" id="412755"/>
    <lineage>
        <taxon>unclassified sequences</taxon>
        <taxon>metagenomes</taxon>
        <taxon>ecological metagenomes</taxon>
    </lineage>
</organism>
<dbReference type="AlphaFoldDB" id="X0VWF5"/>
<gene>
    <name evidence="1" type="ORF">S01H1_47579</name>
</gene>
<comment type="caution">
    <text evidence="1">The sequence shown here is derived from an EMBL/GenBank/DDBJ whole genome shotgun (WGS) entry which is preliminary data.</text>
</comment>
<protein>
    <recommendedName>
        <fullName evidence="2">Head-tail adaptor protein</fullName>
    </recommendedName>
</protein>
<evidence type="ECO:0000313" key="1">
    <source>
        <dbReference type="EMBL" id="GAG22615.1"/>
    </source>
</evidence>
<sequence>MGLITAYATDAIVITPKGALGGDSRYDYSGSPVSTYARVSVKSGIRKDENGKDWMYRFHVWFKSTETITLQDQITFGGQTFEVRELIERDDITGLLDHYEAYCG</sequence>
<dbReference type="EMBL" id="BARS01030506">
    <property type="protein sequence ID" value="GAG22615.1"/>
    <property type="molecule type" value="Genomic_DNA"/>
</dbReference>
<evidence type="ECO:0008006" key="2">
    <source>
        <dbReference type="Google" id="ProtNLM"/>
    </source>
</evidence>